<dbReference type="PIRSF" id="PIRSF000239">
    <property type="entry name" value="AHPC"/>
    <property type="match status" value="1"/>
</dbReference>
<dbReference type="EC" id="1.11.1.24" evidence="3"/>
<dbReference type="eggNOG" id="KOG0855">
    <property type="taxonomic scope" value="Eukaryota"/>
</dbReference>
<dbReference type="InterPro" id="IPR000866">
    <property type="entry name" value="AhpC/TSA"/>
</dbReference>
<dbReference type="EMBL" id="AGSI01000023">
    <property type="protein sequence ID" value="EIE18604.1"/>
    <property type="molecule type" value="Genomic_DNA"/>
</dbReference>
<keyword evidence="4" id="KW-0150">Chloroplast</keyword>
<comment type="similarity">
    <text evidence="14">Belongs to the peroxiredoxin family. BCP/PrxQ subfamily.</text>
</comment>
<dbReference type="PROSITE" id="PS51352">
    <property type="entry name" value="THIOREDOXIN_2"/>
    <property type="match status" value="1"/>
</dbReference>
<evidence type="ECO:0000256" key="3">
    <source>
        <dbReference type="ARBA" id="ARBA00013017"/>
    </source>
</evidence>
<sequence>MTVKVGGSIDQLPIYTRKLKTHEGGSISLDDYRGKSSVVLFFYPKASTPGCTKEACKFRDEYSVFKDAGAVVLGISGDTPESNAAFAKAQRLPFPLLSDEGNQFRQALGVKKDLFGLLPGRQTFVFDKEGKVALVFNSQMKAEQHIQEALNVIKTLN</sequence>
<dbReference type="OrthoDB" id="338622at2759"/>
<dbReference type="GO" id="GO:0034599">
    <property type="term" value="P:cellular response to oxidative stress"/>
    <property type="evidence" value="ECO:0007669"/>
    <property type="project" value="TreeGrafter"/>
</dbReference>
<comment type="catalytic activity">
    <reaction evidence="16">
        <text>a hydroperoxide + [thioredoxin]-dithiol = an alcohol + [thioredoxin]-disulfide + H2O</text>
        <dbReference type="Rhea" id="RHEA:62620"/>
        <dbReference type="Rhea" id="RHEA-COMP:10698"/>
        <dbReference type="Rhea" id="RHEA-COMP:10700"/>
        <dbReference type="ChEBI" id="CHEBI:15377"/>
        <dbReference type="ChEBI" id="CHEBI:29950"/>
        <dbReference type="ChEBI" id="CHEBI:30879"/>
        <dbReference type="ChEBI" id="CHEBI:35924"/>
        <dbReference type="ChEBI" id="CHEBI:50058"/>
        <dbReference type="EC" id="1.11.1.24"/>
    </reaction>
</comment>
<evidence type="ECO:0000256" key="8">
    <source>
        <dbReference type="ARBA" id="ARBA00022946"/>
    </source>
</evidence>
<evidence type="ECO:0000256" key="17">
    <source>
        <dbReference type="PIRSR" id="PIRSR000239-1"/>
    </source>
</evidence>
<dbReference type="KEGG" id="csl:COCSUDRAFT_54937"/>
<comment type="caution">
    <text evidence="19">The sequence shown here is derived from an EMBL/GenBank/DDBJ whole genome shotgun (WGS) entry which is preliminary data.</text>
</comment>
<evidence type="ECO:0000256" key="6">
    <source>
        <dbReference type="ARBA" id="ARBA00022640"/>
    </source>
</evidence>
<name>I0YJN5_COCSC</name>
<keyword evidence="5 19" id="KW-0575">Peroxidase</keyword>
<feature type="domain" description="Thioredoxin" evidence="18">
    <location>
        <begin position="6"/>
        <end position="157"/>
    </location>
</feature>
<dbReference type="Gene3D" id="3.40.30.10">
    <property type="entry name" value="Glutaredoxin"/>
    <property type="match status" value="1"/>
</dbReference>
<dbReference type="SUPFAM" id="SSF52833">
    <property type="entry name" value="Thioredoxin-like"/>
    <property type="match status" value="1"/>
</dbReference>
<dbReference type="CDD" id="cd03017">
    <property type="entry name" value="PRX_BCP"/>
    <property type="match status" value="1"/>
</dbReference>
<keyword evidence="8" id="KW-0809">Transit peptide</keyword>
<evidence type="ECO:0000256" key="12">
    <source>
        <dbReference type="ARBA" id="ARBA00023284"/>
    </source>
</evidence>
<evidence type="ECO:0000256" key="9">
    <source>
        <dbReference type="ARBA" id="ARBA00023002"/>
    </source>
</evidence>
<keyword evidence="9" id="KW-0560">Oxidoreductase</keyword>
<dbReference type="InterPro" id="IPR013766">
    <property type="entry name" value="Thioredoxin_domain"/>
</dbReference>
<dbReference type="PANTHER" id="PTHR42801:SF4">
    <property type="entry name" value="AHPC_TSA FAMILY PROTEIN"/>
    <property type="match status" value="1"/>
</dbReference>
<dbReference type="AlphaFoldDB" id="I0YJN5"/>
<evidence type="ECO:0000256" key="15">
    <source>
        <dbReference type="ARBA" id="ARBA00042163"/>
    </source>
</evidence>
<dbReference type="InterPro" id="IPR024706">
    <property type="entry name" value="Peroxiredoxin_AhpC-typ"/>
</dbReference>
<evidence type="ECO:0000256" key="4">
    <source>
        <dbReference type="ARBA" id="ARBA00022528"/>
    </source>
</evidence>
<evidence type="ECO:0000256" key="10">
    <source>
        <dbReference type="ARBA" id="ARBA00023078"/>
    </source>
</evidence>
<accession>I0YJN5</accession>
<dbReference type="Proteomes" id="UP000007264">
    <property type="component" value="Unassembled WGS sequence"/>
</dbReference>
<evidence type="ECO:0000256" key="5">
    <source>
        <dbReference type="ARBA" id="ARBA00022559"/>
    </source>
</evidence>
<keyword evidence="12" id="KW-0676">Redox-active center</keyword>
<dbReference type="FunFam" id="3.40.30.10:FF:000122">
    <property type="entry name" value="Peroxiredoxin Q chloroplastic"/>
    <property type="match status" value="1"/>
</dbReference>
<evidence type="ECO:0000259" key="18">
    <source>
        <dbReference type="PROSITE" id="PS51352"/>
    </source>
</evidence>
<evidence type="ECO:0000256" key="11">
    <source>
        <dbReference type="ARBA" id="ARBA00023157"/>
    </source>
</evidence>
<keyword evidence="6" id="KW-0934">Plastid</keyword>
<dbReference type="RefSeq" id="XP_005643148.1">
    <property type="nucleotide sequence ID" value="XM_005643091.1"/>
</dbReference>
<dbReference type="GO" id="GO:0045454">
    <property type="term" value="P:cell redox homeostasis"/>
    <property type="evidence" value="ECO:0007669"/>
    <property type="project" value="TreeGrafter"/>
</dbReference>
<keyword evidence="10" id="KW-0793">Thylakoid</keyword>
<reference evidence="19 20" key="1">
    <citation type="journal article" date="2012" name="Genome Biol.">
        <title>The genome of the polar eukaryotic microalga coccomyxa subellipsoidea reveals traits of cold adaptation.</title>
        <authorList>
            <person name="Blanc G."/>
            <person name="Agarkova I."/>
            <person name="Grimwood J."/>
            <person name="Kuo A."/>
            <person name="Brueggeman A."/>
            <person name="Dunigan D."/>
            <person name="Gurnon J."/>
            <person name="Ladunga I."/>
            <person name="Lindquist E."/>
            <person name="Lucas S."/>
            <person name="Pangilinan J."/>
            <person name="Proschold T."/>
            <person name="Salamov A."/>
            <person name="Schmutz J."/>
            <person name="Weeks D."/>
            <person name="Yamada T."/>
            <person name="Claverie J.M."/>
            <person name="Grigoriev I."/>
            <person name="Van Etten J."/>
            <person name="Lomsadze A."/>
            <person name="Borodovsky M."/>
        </authorList>
    </citation>
    <scope>NUCLEOTIDE SEQUENCE [LARGE SCALE GENOMIC DNA]</scope>
    <source>
        <strain evidence="19 20">C-169</strain>
    </source>
</reference>
<evidence type="ECO:0000256" key="16">
    <source>
        <dbReference type="ARBA" id="ARBA00049091"/>
    </source>
</evidence>
<organism evidence="19 20">
    <name type="scientific">Coccomyxa subellipsoidea (strain C-169)</name>
    <name type="common">Green microalga</name>
    <dbReference type="NCBI Taxonomy" id="574566"/>
    <lineage>
        <taxon>Eukaryota</taxon>
        <taxon>Viridiplantae</taxon>
        <taxon>Chlorophyta</taxon>
        <taxon>core chlorophytes</taxon>
        <taxon>Trebouxiophyceae</taxon>
        <taxon>Trebouxiophyceae incertae sedis</taxon>
        <taxon>Coccomyxaceae</taxon>
        <taxon>Coccomyxa</taxon>
        <taxon>Coccomyxa subellipsoidea</taxon>
    </lineage>
</organism>
<dbReference type="GO" id="GO:0008379">
    <property type="term" value="F:thioredoxin peroxidase activity"/>
    <property type="evidence" value="ECO:0007669"/>
    <property type="project" value="TreeGrafter"/>
</dbReference>
<evidence type="ECO:0000256" key="2">
    <source>
        <dbReference type="ARBA" id="ARBA00011245"/>
    </source>
</evidence>
<evidence type="ECO:0000256" key="1">
    <source>
        <dbReference type="ARBA" id="ARBA00004456"/>
    </source>
</evidence>
<feature type="active site" description="Cysteine sulfenic acid (-SOH) intermediate; for peroxidase activity" evidence="17">
    <location>
        <position position="51"/>
    </location>
</feature>
<keyword evidence="7" id="KW-0049">Antioxidant</keyword>
<dbReference type="STRING" id="574566.I0YJN5"/>
<dbReference type="Pfam" id="PF00578">
    <property type="entry name" value="AhpC-TSA"/>
    <property type="match status" value="1"/>
</dbReference>
<keyword evidence="11" id="KW-1015">Disulfide bond</keyword>
<proteinExistence type="inferred from homology"/>
<dbReference type="PANTHER" id="PTHR42801">
    <property type="entry name" value="THIOREDOXIN-DEPENDENT PEROXIDE REDUCTASE"/>
    <property type="match status" value="1"/>
</dbReference>
<comment type="subunit">
    <text evidence="2">Monomer.</text>
</comment>
<comment type="subcellular location">
    <subcellularLocation>
        <location evidence="1">Plastid</location>
        <location evidence="1">Chloroplast thylakoid lumen</location>
    </subcellularLocation>
</comment>
<dbReference type="InterPro" id="IPR050924">
    <property type="entry name" value="Peroxiredoxin_BCP/PrxQ"/>
</dbReference>
<gene>
    <name evidence="19" type="ORF">COCSUDRAFT_54937</name>
</gene>
<keyword evidence="20" id="KW-1185">Reference proteome</keyword>
<dbReference type="GeneID" id="17036489"/>
<evidence type="ECO:0000256" key="13">
    <source>
        <dbReference type="ARBA" id="ARBA00032824"/>
    </source>
</evidence>
<evidence type="ECO:0000313" key="20">
    <source>
        <dbReference type="Proteomes" id="UP000007264"/>
    </source>
</evidence>
<evidence type="ECO:0000313" key="19">
    <source>
        <dbReference type="EMBL" id="EIE18604.1"/>
    </source>
</evidence>
<evidence type="ECO:0000256" key="7">
    <source>
        <dbReference type="ARBA" id="ARBA00022862"/>
    </source>
</evidence>
<dbReference type="GO" id="GO:0009543">
    <property type="term" value="C:chloroplast thylakoid lumen"/>
    <property type="evidence" value="ECO:0007669"/>
    <property type="project" value="UniProtKB-SubCell"/>
</dbReference>
<protein>
    <recommendedName>
        <fullName evidence="3">thioredoxin-dependent peroxiredoxin</fullName>
        <ecNumber evidence="3">1.11.1.24</ecNumber>
    </recommendedName>
    <alternativeName>
        <fullName evidence="13">Thioredoxin peroxidase</fullName>
    </alternativeName>
    <alternativeName>
        <fullName evidence="15">Thioredoxin-dependent peroxiredoxin Q</fullName>
    </alternativeName>
</protein>
<dbReference type="InterPro" id="IPR036249">
    <property type="entry name" value="Thioredoxin-like_sf"/>
</dbReference>
<evidence type="ECO:0000256" key="14">
    <source>
        <dbReference type="ARBA" id="ARBA00038489"/>
    </source>
</evidence>